<keyword evidence="3" id="KW-0720">Serine protease</keyword>
<dbReference type="EnsemblMetazoa" id="RPRC004789-RA">
    <property type="protein sequence ID" value="RPRC004789-PA"/>
    <property type="gene ID" value="RPRC004789"/>
</dbReference>
<dbReference type="PANTHER" id="PTHR24252:SF10">
    <property type="entry name" value="SERINE PROTEASE 56"/>
    <property type="match status" value="1"/>
</dbReference>
<dbReference type="AlphaFoldDB" id="T1HL65"/>
<accession>T1HL65</accession>
<dbReference type="CDD" id="cd00190">
    <property type="entry name" value="Tryp_SPc"/>
    <property type="match status" value="1"/>
</dbReference>
<organism evidence="6 7">
    <name type="scientific">Rhodnius prolixus</name>
    <name type="common">Triatomid bug</name>
    <dbReference type="NCBI Taxonomy" id="13249"/>
    <lineage>
        <taxon>Eukaryota</taxon>
        <taxon>Metazoa</taxon>
        <taxon>Ecdysozoa</taxon>
        <taxon>Arthropoda</taxon>
        <taxon>Hexapoda</taxon>
        <taxon>Insecta</taxon>
        <taxon>Pterygota</taxon>
        <taxon>Neoptera</taxon>
        <taxon>Paraneoptera</taxon>
        <taxon>Hemiptera</taxon>
        <taxon>Heteroptera</taxon>
        <taxon>Panheteroptera</taxon>
        <taxon>Cimicomorpha</taxon>
        <taxon>Reduviidae</taxon>
        <taxon>Triatominae</taxon>
        <taxon>Rhodnius</taxon>
    </lineage>
</organism>
<dbReference type="EMBL" id="ACPB03003773">
    <property type="status" value="NOT_ANNOTATED_CDS"/>
    <property type="molecule type" value="Genomic_DNA"/>
</dbReference>
<dbReference type="GO" id="GO:0006508">
    <property type="term" value="P:proteolysis"/>
    <property type="evidence" value="ECO:0007669"/>
    <property type="project" value="UniProtKB-KW"/>
</dbReference>
<dbReference type="GO" id="GO:0004252">
    <property type="term" value="F:serine-type endopeptidase activity"/>
    <property type="evidence" value="ECO:0007669"/>
    <property type="project" value="InterPro"/>
</dbReference>
<dbReference type="PRINTS" id="PR00722">
    <property type="entry name" value="CHYMOTRYPSIN"/>
</dbReference>
<dbReference type="PROSITE" id="PS50240">
    <property type="entry name" value="TRYPSIN_DOM"/>
    <property type="match status" value="1"/>
</dbReference>
<keyword evidence="7" id="KW-1185">Reference proteome</keyword>
<protein>
    <submittedName>
        <fullName evidence="6">Peptidase S1 domain-containing protein</fullName>
    </submittedName>
</protein>
<evidence type="ECO:0000256" key="1">
    <source>
        <dbReference type="ARBA" id="ARBA00022670"/>
    </source>
</evidence>
<dbReference type="VEuPathDB" id="VectorBase:RPRC004789"/>
<dbReference type="InterPro" id="IPR009003">
    <property type="entry name" value="Peptidase_S1_PA"/>
</dbReference>
<evidence type="ECO:0000256" key="2">
    <source>
        <dbReference type="ARBA" id="ARBA00022801"/>
    </source>
</evidence>
<evidence type="ECO:0000313" key="7">
    <source>
        <dbReference type="Proteomes" id="UP000015103"/>
    </source>
</evidence>
<dbReference type="SUPFAM" id="SSF50494">
    <property type="entry name" value="Trypsin-like serine proteases"/>
    <property type="match status" value="1"/>
</dbReference>
<dbReference type="FunCoup" id="T1HL65">
    <property type="interactions" value="5"/>
</dbReference>
<feature type="compositionally biased region" description="Low complexity" evidence="5">
    <location>
        <begin position="58"/>
        <end position="73"/>
    </location>
</feature>
<feature type="compositionally biased region" description="Low complexity" evidence="5">
    <location>
        <begin position="267"/>
        <end position="294"/>
    </location>
</feature>
<dbReference type="PANTHER" id="PTHR24252">
    <property type="entry name" value="ACROSIN-RELATED"/>
    <property type="match status" value="1"/>
</dbReference>
<feature type="region of interest" description="Disordered" evidence="5">
    <location>
        <begin position="55"/>
        <end position="294"/>
    </location>
</feature>
<proteinExistence type="predicted"/>
<dbReference type="PROSITE" id="PS00135">
    <property type="entry name" value="TRYPSIN_SER"/>
    <property type="match status" value="1"/>
</dbReference>
<name>T1HL65_RHOPR</name>
<dbReference type="SMART" id="SM00020">
    <property type="entry name" value="Tryp_SPc"/>
    <property type="match status" value="1"/>
</dbReference>
<dbReference type="InterPro" id="IPR001254">
    <property type="entry name" value="Trypsin_dom"/>
</dbReference>
<feature type="compositionally biased region" description="Low complexity" evidence="5">
    <location>
        <begin position="166"/>
        <end position="190"/>
    </location>
</feature>
<keyword evidence="1" id="KW-0645">Protease</keyword>
<dbReference type="STRING" id="13249.T1HL65"/>
<feature type="compositionally biased region" description="Polar residues" evidence="5">
    <location>
        <begin position="91"/>
        <end position="104"/>
    </location>
</feature>
<dbReference type="PROSITE" id="PS00134">
    <property type="entry name" value="TRYPSIN_HIS"/>
    <property type="match status" value="1"/>
</dbReference>
<dbReference type="Pfam" id="PF00089">
    <property type="entry name" value="Trypsin"/>
    <property type="match status" value="1"/>
</dbReference>
<evidence type="ECO:0000256" key="5">
    <source>
        <dbReference type="SAM" id="MobiDB-lite"/>
    </source>
</evidence>
<reference evidence="6" key="1">
    <citation type="submission" date="2015-05" db="UniProtKB">
        <authorList>
            <consortium name="EnsemblMetazoa"/>
        </authorList>
    </citation>
    <scope>IDENTIFICATION</scope>
</reference>
<evidence type="ECO:0000256" key="3">
    <source>
        <dbReference type="ARBA" id="ARBA00022825"/>
    </source>
</evidence>
<dbReference type="OMA" id="PLQCQDD"/>
<dbReference type="InterPro" id="IPR018114">
    <property type="entry name" value="TRYPSIN_HIS"/>
</dbReference>
<dbReference type="HOGENOM" id="CLU_006842_17_0_1"/>
<dbReference type="Proteomes" id="UP000015103">
    <property type="component" value="Unassembled WGS sequence"/>
</dbReference>
<evidence type="ECO:0000313" key="6">
    <source>
        <dbReference type="EnsemblMetazoa" id="RPRC004789-PA"/>
    </source>
</evidence>
<feature type="compositionally biased region" description="Low complexity" evidence="5">
    <location>
        <begin position="105"/>
        <end position="121"/>
    </location>
</feature>
<keyword evidence="2" id="KW-0378">Hydrolase</keyword>
<dbReference type="InterPro" id="IPR033116">
    <property type="entry name" value="TRYPSIN_SER"/>
</dbReference>
<feature type="compositionally biased region" description="Low complexity" evidence="5">
    <location>
        <begin position="137"/>
        <end position="150"/>
    </location>
</feature>
<dbReference type="eggNOG" id="KOG3627">
    <property type="taxonomic scope" value="Eukaryota"/>
</dbReference>
<evidence type="ECO:0000256" key="4">
    <source>
        <dbReference type="ARBA" id="ARBA00023157"/>
    </source>
</evidence>
<dbReference type="InterPro" id="IPR001314">
    <property type="entry name" value="Peptidase_S1A"/>
</dbReference>
<feature type="compositionally biased region" description="Polar residues" evidence="5">
    <location>
        <begin position="122"/>
        <end position="136"/>
    </location>
</feature>
<sequence>MFAFSCAKLNGTHLGTCIDRFYFGSCCKVPEEDVLDIVPPLIEDNSLMEEEIRPAYGSNTSTSPSSTTLSTTTPRIRPAITQKPSGVPSLGSASTSSRPSTTHLISPSVKPSSPIKPSVSSYATIATTTSRPSTHKPTTVGPTLVTWTTLEENKPYKPQPLPSKRPTPGINPSSTTSSISSSKPTSASKPQISTIRPPHPSTSKPSYPLSTVGVKPVTGKPKPTTHKPSQPSVYKPSSAKPQLSTVKPYPVSTAKPSVKPKPPPVSKPTKPTTVSVVRPTPSTTQPSVSTTVEVSKPPSTTWVAVSVTTHEPTTTITTVQTTASTLGPSIAADLTTVVNNTSSSTTPLPDSNEVDSFNMTNFKEVCGRRLYPEARIVGGQVSGFGKWPWQISLRQWRTSTYLHKCGAALLNENWAITAAHCVENVPPSDLLLRLGEHDLSTEEEPYGYQERRVQIVASHPQFDPRTFEYDLALLRFYEPVTFQPNIIPVCVPEDDTNFVGSLAFVTGWGRLYEDGPLPSILQEVSVPVINNTLCETMYRAAGYIEHIPEIFICAGWKKGGFDSCEGDSGGPMVIQRPDRRWLLAGVISWGIGCAEPNQPGVYTRISQFRHWINQILQF</sequence>
<keyword evidence="4" id="KW-1015">Disulfide bond</keyword>
<dbReference type="FunFam" id="2.40.10.10:FF:000006">
    <property type="entry name" value="Serine proteinase stubble"/>
    <property type="match status" value="1"/>
</dbReference>
<dbReference type="InParanoid" id="T1HL65"/>
<dbReference type="InterPro" id="IPR043504">
    <property type="entry name" value="Peptidase_S1_PA_chymotrypsin"/>
</dbReference>
<dbReference type="Gene3D" id="2.40.10.10">
    <property type="entry name" value="Trypsin-like serine proteases"/>
    <property type="match status" value="1"/>
</dbReference>